<evidence type="ECO:0000256" key="2">
    <source>
        <dbReference type="ARBA" id="ARBA00034247"/>
    </source>
</evidence>
<dbReference type="EC" id="2.7.7.65" evidence="1"/>
<dbReference type="EMBL" id="JACVEW010000005">
    <property type="protein sequence ID" value="MBP0048064.1"/>
    <property type="molecule type" value="Genomic_DNA"/>
</dbReference>
<dbReference type="PROSITE" id="PS50887">
    <property type="entry name" value="GGDEF"/>
    <property type="match status" value="1"/>
</dbReference>
<feature type="domain" description="HAMP" evidence="4">
    <location>
        <begin position="276"/>
        <end position="329"/>
    </location>
</feature>
<evidence type="ECO:0000313" key="7">
    <source>
        <dbReference type="Proteomes" id="UP000810171"/>
    </source>
</evidence>
<dbReference type="InterPro" id="IPR000160">
    <property type="entry name" value="GGDEF_dom"/>
</dbReference>
<dbReference type="RefSeq" id="WP_209286683.1">
    <property type="nucleotide sequence ID" value="NZ_JACVEW010000005.1"/>
</dbReference>
<dbReference type="PROSITE" id="PS50885">
    <property type="entry name" value="HAMP"/>
    <property type="match status" value="1"/>
</dbReference>
<dbReference type="SMART" id="SM00304">
    <property type="entry name" value="HAMP"/>
    <property type="match status" value="1"/>
</dbReference>
<evidence type="ECO:0000259" key="5">
    <source>
        <dbReference type="PROSITE" id="PS50887"/>
    </source>
</evidence>
<feature type="transmembrane region" description="Helical" evidence="3">
    <location>
        <begin position="251"/>
        <end position="274"/>
    </location>
</feature>
<keyword evidence="3" id="KW-0812">Transmembrane</keyword>
<dbReference type="SMART" id="SM00267">
    <property type="entry name" value="GGDEF"/>
    <property type="match status" value="1"/>
</dbReference>
<keyword evidence="3" id="KW-0472">Membrane</keyword>
<dbReference type="Pfam" id="PF00990">
    <property type="entry name" value="GGDEF"/>
    <property type="match status" value="1"/>
</dbReference>
<reference evidence="6 7" key="1">
    <citation type="submission" date="2020-09" db="EMBL/GenBank/DDBJ databases">
        <authorList>
            <person name="Tanuku N.R.S."/>
        </authorList>
    </citation>
    <scope>NUCLEOTIDE SEQUENCE [LARGE SCALE GENOMIC DNA]</scope>
    <source>
        <strain evidence="6 7">AK62</strain>
    </source>
</reference>
<gene>
    <name evidence="6" type="ORF">H9C73_04900</name>
</gene>
<dbReference type="SUPFAM" id="SSF158472">
    <property type="entry name" value="HAMP domain-like"/>
    <property type="match status" value="1"/>
</dbReference>
<dbReference type="PANTHER" id="PTHR45138:SF9">
    <property type="entry name" value="DIGUANYLATE CYCLASE DGCM-RELATED"/>
    <property type="match status" value="1"/>
</dbReference>
<dbReference type="SUPFAM" id="SSF55073">
    <property type="entry name" value="Nucleotide cyclase"/>
    <property type="match status" value="1"/>
</dbReference>
<dbReference type="InterPro" id="IPR007892">
    <property type="entry name" value="CHASE4"/>
</dbReference>
<keyword evidence="3" id="KW-1133">Transmembrane helix</keyword>
<comment type="caution">
    <text evidence="6">The sequence shown here is derived from an EMBL/GenBank/DDBJ whole genome shotgun (WGS) entry which is preliminary data.</text>
</comment>
<feature type="domain" description="GGDEF" evidence="5">
    <location>
        <begin position="370"/>
        <end position="506"/>
    </location>
</feature>
<dbReference type="CDD" id="cd06225">
    <property type="entry name" value="HAMP"/>
    <property type="match status" value="1"/>
</dbReference>
<dbReference type="InterPro" id="IPR003660">
    <property type="entry name" value="HAMP_dom"/>
</dbReference>
<evidence type="ECO:0000256" key="1">
    <source>
        <dbReference type="ARBA" id="ARBA00012528"/>
    </source>
</evidence>
<evidence type="ECO:0000313" key="6">
    <source>
        <dbReference type="EMBL" id="MBP0048064.1"/>
    </source>
</evidence>
<dbReference type="Pfam" id="PF05228">
    <property type="entry name" value="CHASE4"/>
    <property type="match status" value="1"/>
</dbReference>
<dbReference type="Gene3D" id="6.10.340.10">
    <property type="match status" value="1"/>
</dbReference>
<dbReference type="Pfam" id="PF00672">
    <property type="entry name" value="HAMP"/>
    <property type="match status" value="1"/>
</dbReference>
<dbReference type="Proteomes" id="UP000810171">
    <property type="component" value="Unassembled WGS sequence"/>
</dbReference>
<dbReference type="InterPro" id="IPR029787">
    <property type="entry name" value="Nucleotide_cyclase"/>
</dbReference>
<dbReference type="CDD" id="cd01949">
    <property type="entry name" value="GGDEF"/>
    <property type="match status" value="1"/>
</dbReference>
<sequence>MTLKYKLIASLLLFLLILGSGIVLIQQAIVIPKVESLETDALKADLERIEDALQGEMTNMEKLAVDWGVWDDVYEYVAQPNPDFIASALGGDALEQLSMDLLLISHHESPALVQTSSRMAALRPVLVEGLLRGDDPRLLAAGGQGILHTDAGIFLVAASKVLPSSGQGISTGTLYFAKRLDHALMQRLNTPNMQSLELAVVEQTPAAPKIELLPGRFSLSQTWLPLLGEPERSLRVELRQGRPFFDSTLTYTYYIMGTIFVLGILGCLTVYLLLQHYLVAPIRKLQRNIERFSALNSLEQIPDDPRTDEIGSLTRSFRKMAARVSQDHAQMLDEREQLKEESLTDPLTGLGNRRFLLQSIEGRKRWMADHHIAVITADLDHFKKVNDQYGHDKGDQVLQEFARLLEECCREDDYLVRSGGEEFIAICQLANAEDVAQVVERIRRKTAESRFADGLIRATCSIGFIVTPASELNQMNNTWERLFKVSDMALYRAKHEGRNRCIGWRYSYLSQISRRPLPVTTAELKLALEEHTLTPVS</sequence>
<proteinExistence type="predicted"/>
<dbReference type="NCBIfam" id="TIGR00254">
    <property type="entry name" value="GGDEF"/>
    <property type="match status" value="1"/>
</dbReference>
<dbReference type="PANTHER" id="PTHR45138">
    <property type="entry name" value="REGULATORY COMPONENTS OF SENSORY TRANSDUCTION SYSTEM"/>
    <property type="match status" value="1"/>
</dbReference>
<evidence type="ECO:0000256" key="3">
    <source>
        <dbReference type="SAM" id="Phobius"/>
    </source>
</evidence>
<comment type="catalytic activity">
    <reaction evidence="2">
        <text>2 GTP = 3',3'-c-di-GMP + 2 diphosphate</text>
        <dbReference type="Rhea" id="RHEA:24898"/>
        <dbReference type="ChEBI" id="CHEBI:33019"/>
        <dbReference type="ChEBI" id="CHEBI:37565"/>
        <dbReference type="ChEBI" id="CHEBI:58805"/>
        <dbReference type="EC" id="2.7.7.65"/>
    </reaction>
</comment>
<accession>A0ABS3Z8Q4</accession>
<dbReference type="InterPro" id="IPR043128">
    <property type="entry name" value="Rev_trsase/Diguanyl_cyclase"/>
</dbReference>
<protein>
    <recommendedName>
        <fullName evidence="1">diguanylate cyclase</fullName>
        <ecNumber evidence="1">2.7.7.65</ecNumber>
    </recommendedName>
</protein>
<organism evidence="6 7">
    <name type="scientific">Marinobacterium alkalitolerans</name>
    <dbReference type="NCBI Taxonomy" id="1542925"/>
    <lineage>
        <taxon>Bacteria</taxon>
        <taxon>Pseudomonadati</taxon>
        <taxon>Pseudomonadota</taxon>
        <taxon>Gammaproteobacteria</taxon>
        <taxon>Oceanospirillales</taxon>
        <taxon>Oceanospirillaceae</taxon>
        <taxon>Marinobacterium</taxon>
    </lineage>
</organism>
<keyword evidence="7" id="KW-1185">Reference proteome</keyword>
<dbReference type="InterPro" id="IPR050469">
    <property type="entry name" value="Diguanylate_Cyclase"/>
</dbReference>
<evidence type="ECO:0000259" key="4">
    <source>
        <dbReference type="PROSITE" id="PS50885"/>
    </source>
</evidence>
<dbReference type="Gene3D" id="3.30.70.270">
    <property type="match status" value="1"/>
</dbReference>
<name>A0ABS3Z8Q4_9GAMM</name>